<dbReference type="InterPro" id="IPR045183">
    <property type="entry name" value="Ebi-like"/>
</dbReference>
<dbReference type="PANTHER" id="PTHR22846">
    <property type="entry name" value="WD40 REPEAT PROTEIN"/>
    <property type="match status" value="1"/>
</dbReference>
<gene>
    <name evidence="6" type="ORF">N7515_003402</name>
</gene>
<feature type="compositionally biased region" description="Acidic residues" evidence="5">
    <location>
        <begin position="126"/>
        <end position="136"/>
    </location>
</feature>
<keyword evidence="3" id="KW-0677">Repeat</keyword>
<dbReference type="AlphaFoldDB" id="A0A9W9L5N8"/>
<organism evidence="6 7">
    <name type="scientific">Penicillium bovifimosum</name>
    <dbReference type="NCBI Taxonomy" id="126998"/>
    <lineage>
        <taxon>Eukaryota</taxon>
        <taxon>Fungi</taxon>
        <taxon>Dikarya</taxon>
        <taxon>Ascomycota</taxon>
        <taxon>Pezizomycotina</taxon>
        <taxon>Eurotiomycetes</taxon>
        <taxon>Eurotiomycetidae</taxon>
        <taxon>Eurotiales</taxon>
        <taxon>Aspergillaceae</taxon>
        <taxon>Penicillium</taxon>
    </lineage>
</organism>
<keyword evidence="7" id="KW-1185">Reference proteome</keyword>
<keyword evidence="4" id="KW-0539">Nucleus</keyword>
<protein>
    <submittedName>
        <fullName evidence="6">LisH dimerization motif subgroup</fullName>
    </submittedName>
</protein>
<dbReference type="PANTHER" id="PTHR22846:SF2">
    <property type="entry name" value="F-BOX-LIKE_WD REPEAT-CONTAINING PROTEIN EBI"/>
    <property type="match status" value="1"/>
</dbReference>
<sequence length="567" mass="62245">MAQPDLTSHHVNYLIWRYLQEAGHGDAAVSLQRAWYPNPQTLPFAPYVKTHALVSLVQKGLQYHEMEASLDKEGNHINISPSDYFFGPEPFEAGSTEGHDEAIGTDADSPAQVEHDRPVNGHAEPDRDETDSDESMEDKARTESQPESPRRLDDDGDISMAEEIPEPTLGNGHISGVSIAPAKPIDLTPNTALLDVENHVTSALWHPRDPNIVVGAGELFCSIWKLSTSSDPLQKKILDLKVGSTSVSTVAWDAIGEQLAVATCTDDRGTITMYNVNGDAVDLLPEVPRLVTGLHWAEDSPRLVVVASNHNVSELALWDDTQRPDVFPPPQTIEDQINEVAWCGRNLVFAAGDSTIYQSEVDNSIRLVKTFRSPSDDARWGLIRCIQTESHSVAVAASEDARAIWIPTHDIFIPNAHDASITGLDIRPQSLAQRIDFASFSADGKAKVWRVDLDLKDYTCIHQLSLDPSSPALAGSFSPDGYALGAFSKDRLFIWNVERGGAPISTWTAPIPEVKKEEGARLTNGHHVSNGHIDSDLSRPFSWDMDGKRLVCGFDKQVHPLFTVSID</sequence>
<feature type="compositionally biased region" description="Basic and acidic residues" evidence="5">
    <location>
        <begin position="113"/>
        <end position="125"/>
    </location>
</feature>
<reference evidence="6" key="1">
    <citation type="submission" date="2022-11" db="EMBL/GenBank/DDBJ databases">
        <authorList>
            <person name="Petersen C."/>
        </authorList>
    </citation>
    <scope>NUCLEOTIDE SEQUENCE</scope>
    <source>
        <strain evidence="6">IBT 22155</strain>
    </source>
</reference>
<evidence type="ECO:0000256" key="3">
    <source>
        <dbReference type="ARBA" id="ARBA00022737"/>
    </source>
</evidence>
<dbReference type="InterPro" id="IPR001680">
    <property type="entry name" value="WD40_rpt"/>
</dbReference>
<dbReference type="InterPro" id="IPR036322">
    <property type="entry name" value="WD40_repeat_dom_sf"/>
</dbReference>
<feature type="compositionally biased region" description="Basic and acidic residues" evidence="5">
    <location>
        <begin position="137"/>
        <end position="153"/>
    </location>
</feature>
<evidence type="ECO:0000256" key="4">
    <source>
        <dbReference type="ARBA" id="ARBA00023242"/>
    </source>
</evidence>
<evidence type="ECO:0000313" key="6">
    <source>
        <dbReference type="EMBL" id="KAJ5138554.1"/>
    </source>
</evidence>
<dbReference type="EMBL" id="JAPQKL010000003">
    <property type="protein sequence ID" value="KAJ5138554.1"/>
    <property type="molecule type" value="Genomic_DNA"/>
</dbReference>
<dbReference type="GO" id="GO:0003714">
    <property type="term" value="F:transcription corepressor activity"/>
    <property type="evidence" value="ECO:0007669"/>
    <property type="project" value="InterPro"/>
</dbReference>
<feature type="region of interest" description="Disordered" evidence="5">
    <location>
        <begin position="80"/>
        <end position="157"/>
    </location>
</feature>
<dbReference type="Pfam" id="PF08513">
    <property type="entry name" value="LisH"/>
    <property type="match status" value="1"/>
</dbReference>
<evidence type="ECO:0000256" key="5">
    <source>
        <dbReference type="SAM" id="MobiDB-lite"/>
    </source>
</evidence>
<evidence type="ECO:0000256" key="2">
    <source>
        <dbReference type="ARBA" id="ARBA00022574"/>
    </source>
</evidence>
<keyword evidence="2" id="KW-0853">WD repeat</keyword>
<dbReference type="GO" id="GO:0006357">
    <property type="term" value="P:regulation of transcription by RNA polymerase II"/>
    <property type="evidence" value="ECO:0007669"/>
    <property type="project" value="TreeGrafter"/>
</dbReference>
<evidence type="ECO:0000256" key="1">
    <source>
        <dbReference type="ARBA" id="ARBA00004123"/>
    </source>
</evidence>
<reference evidence="6" key="2">
    <citation type="journal article" date="2023" name="IMA Fungus">
        <title>Comparative genomic study of the Penicillium genus elucidates a diverse pangenome and 15 lateral gene transfer events.</title>
        <authorList>
            <person name="Petersen C."/>
            <person name="Sorensen T."/>
            <person name="Nielsen M.R."/>
            <person name="Sondergaard T.E."/>
            <person name="Sorensen J.L."/>
            <person name="Fitzpatrick D.A."/>
            <person name="Frisvad J.C."/>
            <person name="Nielsen K.L."/>
        </authorList>
    </citation>
    <scope>NUCLEOTIDE SEQUENCE</scope>
    <source>
        <strain evidence="6">IBT 22155</strain>
    </source>
</reference>
<accession>A0A9W9L5N8</accession>
<name>A0A9W9L5N8_9EURO</name>
<dbReference type="OrthoDB" id="1367865at2759"/>
<dbReference type="InterPro" id="IPR015943">
    <property type="entry name" value="WD40/YVTN_repeat-like_dom_sf"/>
</dbReference>
<dbReference type="Gene3D" id="2.130.10.10">
    <property type="entry name" value="YVTN repeat-like/Quinoprotein amine dehydrogenase"/>
    <property type="match status" value="1"/>
</dbReference>
<proteinExistence type="predicted"/>
<comment type="subcellular location">
    <subcellularLocation>
        <location evidence="1">Nucleus</location>
    </subcellularLocation>
</comment>
<dbReference type="Gene3D" id="1.20.960.30">
    <property type="match status" value="1"/>
</dbReference>
<dbReference type="InterPro" id="IPR006594">
    <property type="entry name" value="LisH"/>
</dbReference>
<dbReference type="SMART" id="SM00320">
    <property type="entry name" value="WD40"/>
    <property type="match status" value="5"/>
</dbReference>
<dbReference type="GeneID" id="81403316"/>
<dbReference type="SUPFAM" id="SSF50978">
    <property type="entry name" value="WD40 repeat-like"/>
    <property type="match status" value="1"/>
</dbReference>
<dbReference type="GO" id="GO:0034967">
    <property type="term" value="C:Set3 complex"/>
    <property type="evidence" value="ECO:0007669"/>
    <property type="project" value="TreeGrafter"/>
</dbReference>
<evidence type="ECO:0000313" key="7">
    <source>
        <dbReference type="Proteomes" id="UP001149079"/>
    </source>
</evidence>
<dbReference type="Proteomes" id="UP001149079">
    <property type="component" value="Unassembled WGS sequence"/>
</dbReference>
<dbReference type="RefSeq" id="XP_056523203.1">
    <property type="nucleotide sequence ID" value="XM_056664146.1"/>
</dbReference>
<comment type="caution">
    <text evidence="6">The sequence shown here is derived from an EMBL/GenBank/DDBJ whole genome shotgun (WGS) entry which is preliminary data.</text>
</comment>